<dbReference type="Proteomes" id="UP001374579">
    <property type="component" value="Unassembled WGS sequence"/>
</dbReference>
<dbReference type="EMBL" id="JBAMIC010000004">
    <property type="protein sequence ID" value="KAK7107108.1"/>
    <property type="molecule type" value="Genomic_DNA"/>
</dbReference>
<evidence type="ECO:0000256" key="1">
    <source>
        <dbReference type="ARBA" id="ARBA00038090"/>
    </source>
</evidence>
<dbReference type="PANTHER" id="PTHR28532">
    <property type="entry name" value="GEO13458P1"/>
    <property type="match status" value="1"/>
</dbReference>
<comment type="caution">
    <text evidence="3">The sequence shown here is derived from an EMBL/GenBank/DDBJ whole genome shotgun (WGS) entry which is preliminary data.</text>
</comment>
<keyword evidence="4" id="KW-1185">Reference proteome</keyword>
<dbReference type="InterPro" id="IPR052436">
    <property type="entry name" value="LTO1_adapter"/>
</dbReference>
<evidence type="ECO:0000259" key="2">
    <source>
        <dbReference type="Pfam" id="PF09811"/>
    </source>
</evidence>
<sequence>MASASGRHNKMDTDDDFLEAIFMNENRCQDEGFLEGQADGRRKGLQEGFHLGCQKGCEIGTEIGFYLGFSQTIKLNLLDSSKNKDRVLKAVNNLNELIGSFPLTEAQHPSLQEQIQAVRAKFKQVTSLLGIQTQFSPGGVVQGASF</sequence>
<protein>
    <recommendedName>
        <fullName evidence="2">Essential protein Yae1 N-terminal domain-containing protein</fullName>
    </recommendedName>
</protein>
<organism evidence="3 4">
    <name type="scientific">Littorina saxatilis</name>
    <dbReference type="NCBI Taxonomy" id="31220"/>
    <lineage>
        <taxon>Eukaryota</taxon>
        <taxon>Metazoa</taxon>
        <taxon>Spiralia</taxon>
        <taxon>Lophotrochozoa</taxon>
        <taxon>Mollusca</taxon>
        <taxon>Gastropoda</taxon>
        <taxon>Caenogastropoda</taxon>
        <taxon>Littorinimorpha</taxon>
        <taxon>Littorinoidea</taxon>
        <taxon>Littorinidae</taxon>
        <taxon>Littorina</taxon>
    </lineage>
</organism>
<comment type="similarity">
    <text evidence="1">Belongs to the LTO1 family.</text>
</comment>
<name>A0AAN9BJ48_9CAEN</name>
<reference evidence="3 4" key="1">
    <citation type="submission" date="2024-02" db="EMBL/GenBank/DDBJ databases">
        <title>Chromosome-scale genome assembly of the rough periwinkle Littorina saxatilis.</title>
        <authorList>
            <person name="De Jode A."/>
            <person name="Faria R."/>
            <person name="Formenti G."/>
            <person name="Sims Y."/>
            <person name="Smith T.P."/>
            <person name="Tracey A."/>
            <person name="Wood J.M.D."/>
            <person name="Zagrodzka Z.B."/>
            <person name="Johannesson K."/>
            <person name="Butlin R.K."/>
            <person name="Leder E.H."/>
        </authorList>
    </citation>
    <scope>NUCLEOTIDE SEQUENCE [LARGE SCALE GENOMIC DNA]</scope>
    <source>
        <strain evidence="3">Snail1</strain>
        <tissue evidence="3">Muscle</tissue>
    </source>
</reference>
<accession>A0AAN9BJ48</accession>
<dbReference type="PANTHER" id="PTHR28532:SF1">
    <property type="entry name" value="ORAL CANCER OVEREXPRESSED 1"/>
    <property type="match status" value="1"/>
</dbReference>
<gene>
    <name evidence="3" type="ORF">V1264_015082</name>
</gene>
<evidence type="ECO:0000313" key="3">
    <source>
        <dbReference type="EMBL" id="KAK7107108.1"/>
    </source>
</evidence>
<evidence type="ECO:0000313" key="4">
    <source>
        <dbReference type="Proteomes" id="UP001374579"/>
    </source>
</evidence>
<dbReference type="InterPro" id="IPR019191">
    <property type="entry name" value="Essential_protein_Yae1_N"/>
</dbReference>
<dbReference type="Pfam" id="PF09811">
    <property type="entry name" value="Yae1_N"/>
    <property type="match status" value="1"/>
</dbReference>
<proteinExistence type="inferred from homology"/>
<feature type="domain" description="Essential protein Yae1 N-terminal" evidence="2">
    <location>
        <begin position="32"/>
        <end position="69"/>
    </location>
</feature>
<dbReference type="AlphaFoldDB" id="A0AAN9BJ48"/>